<dbReference type="RefSeq" id="WP_390336741.1">
    <property type="nucleotide sequence ID" value="NZ_JBHTJK010000007.1"/>
</dbReference>
<evidence type="ECO:0000313" key="1">
    <source>
        <dbReference type="EMBL" id="MBP1971609.1"/>
    </source>
</evidence>
<name>A0ABS4IL11_9BACI</name>
<protein>
    <submittedName>
        <fullName evidence="1">RNase H-like nuclease (RuvC/YqgF family)</fullName>
    </submittedName>
</protein>
<dbReference type="Proteomes" id="UP001519345">
    <property type="component" value="Unassembled WGS sequence"/>
</dbReference>
<organism evidence="1 2">
    <name type="scientific">Virgibacillus natechei</name>
    <dbReference type="NCBI Taxonomy" id="1216297"/>
    <lineage>
        <taxon>Bacteria</taxon>
        <taxon>Bacillati</taxon>
        <taxon>Bacillota</taxon>
        <taxon>Bacilli</taxon>
        <taxon>Bacillales</taxon>
        <taxon>Bacillaceae</taxon>
        <taxon>Virgibacillus</taxon>
    </lineage>
</organism>
<sequence>MTEQLEHIIKTHEKRKEQLKNGKMVNFSHPNDISYLIKQAKLIDEYKDSLKSYMEETSELQYRVKELEGLNQLYKQNLEEVIQWYEVAYYRNQRYKQALEHIAVERLYESELMESIKFVAREALGRDRDD</sequence>
<evidence type="ECO:0000313" key="2">
    <source>
        <dbReference type="Proteomes" id="UP001519345"/>
    </source>
</evidence>
<proteinExistence type="predicted"/>
<keyword evidence="2" id="KW-1185">Reference proteome</keyword>
<accession>A0ABS4IL11</accession>
<gene>
    <name evidence="1" type="ORF">J2Z83_003760</name>
</gene>
<dbReference type="EMBL" id="JAGGKX010000029">
    <property type="protein sequence ID" value="MBP1971609.1"/>
    <property type="molecule type" value="Genomic_DNA"/>
</dbReference>
<reference evidence="1 2" key="1">
    <citation type="submission" date="2021-03" db="EMBL/GenBank/DDBJ databases">
        <title>Genomic Encyclopedia of Type Strains, Phase IV (KMG-IV): sequencing the most valuable type-strain genomes for metagenomic binning, comparative biology and taxonomic classification.</title>
        <authorList>
            <person name="Goeker M."/>
        </authorList>
    </citation>
    <scope>NUCLEOTIDE SEQUENCE [LARGE SCALE GENOMIC DNA]</scope>
    <source>
        <strain evidence="1 2">DSM 25609</strain>
    </source>
</reference>
<comment type="caution">
    <text evidence="1">The sequence shown here is derived from an EMBL/GenBank/DDBJ whole genome shotgun (WGS) entry which is preliminary data.</text>
</comment>